<gene>
    <name evidence="3" type="ORF">Pan265_15090</name>
</gene>
<evidence type="ECO:0008006" key="5">
    <source>
        <dbReference type="Google" id="ProtNLM"/>
    </source>
</evidence>
<dbReference type="GO" id="GO:0015627">
    <property type="term" value="C:type II protein secretion system complex"/>
    <property type="evidence" value="ECO:0007669"/>
    <property type="project" value="InterPro"/>
</dbReference>
<dbReference type="InterPro" id="IPR012902">
    <property type="entry name" value="N_methyl_site"/>
</dbReference>
<organism evidence="3 4">
    <name type="scientific">Mucisphaera calidilacus</name>
    <dbReference type="NCBI Taxonomy" id="2527982"/>
    <lineage>
        <taxon>Bacteria</taxon>
        <taxon>Pseudomonadati</taxon>
        <taxon>Planctomycetota</taxon>
        <taxon>Phycisphaerae</taxon>
        <taxon>Phycisphaerales</taxon>
        <taxon>Phycisphaeraceae</taxon>
        <taxon>Mucisphaera</taxon>
    </lineage>
</organism>
<dbReference type="InterPro" id="IPR045584">
    <property type="entry name" value="Pilin-like"/>
</dbReference>
<keyword evidence="2" id="KW-0812">Transmembrane</keyword>
<evidence type="ECO:0000256" key="2">
    <source>
        <dbReference type="SAM" id="Phobius"/>
    </source>
</evidence>
<dbReference type="PRINTS" id="PR00813">
    <property type="entry name" value="BCTERIALGSPG"/>
</dbReference>
<accession>A0A518BXF7</accession>
<dbReference type="SUPFAM" id="SSF54523">
    <property type="entry name" value="Pili subunits"/>
    <property type="match status" value="1"/>
</dbReference>
<keyword evidence="4" id="KW-1185">Reference proteome</keyword>
<evidence type="ECO:0000313" key="3">
    <source>
        <dbReference type="EMBL" id="QDU71657.1"/>
    </source>
</evidence>
<dbReference type="PROSITE" id="PS00409">
    <property type="entry name" value="PROKAR_NTER_METHYL"/>
    <property type="match status" value="1"/>
</dbReference>
<name>A0A518BXF7_9BACT</name>
<dbReference type="KEGG" id="mcad:Pan265_15090"/>
<evidence type="ECO:0000256" key="1">
    <source>
        <dbReference type="ARBA" id="ARBA00022481"/>
    </source>
</evidence>
<dbReference type="GO" id="GO:0015628">
    <property type="term" value="P:protein secretion by the type II secretion system"/>
    <property type="evidence" value="ECO:0007669"/>
    <property type="project" value="InterPro"/>
</dbReference>
<dbReference type="PANTHER" id="PTHR30093">
    <property type="entry name" value="GENERAL SECRETION PATHWAY PROTEIN G"/>
    <property type="match status" value="1"/>
</dbReference>
<proteinExistence type="predicted"/>
<dbReference type="RefSeq" id="WP_145445810.1">
    <property type="nucleotide sequence ID" value="NZ_CP036280.1"/>
</dbReference>
<dbReference type="OrthoDB" id="298165at2"/>
<keyword evidence="2" id="KW-0472">Membrane</keyword>
<dbReference type="InterPro" id="IPR000983">
    <property type="entry name" value="Bac_GSPG_pilin"/>
</dbReference>
<feature type="transmembrane region" description="Helical" evidence="2">
    <location>
        <begin position="21"/>
        <end position="45"/>
    </location>
</feature>
<dbReference type="EMBL" id="CP036280">
    <property type="protein sequence ID" value="QDU71657.1"/>
    <property type="molecule type" value="Genomic_DNA"/>
</dbReference>
<dbReference type="Pfam" id="PF07963">
    <property type="entry name" value="N_methyl"/>
    <property type="match status" value="1"/>
</dbReference>
<dbReference type="Proteomes" id="UP000320386">
    <property type="component" value="Chromosome"/>
</dbReference>
<reference evidence="3 4" key="1">
    <citation type="submission" date="2019-02" db="EMBL/GenBank/DDBJ databases">
        <title>Deep-cultivation of Planctomycetes and their phenomic and genomic characterization uncovers novel biology.</title>
        <authorList>
            <person name="Wiegand S."/>
            <person name="Jogler M."/>
            <person name="Boedeker C."/>
            <person name="Pinto D."/>
            <person name="Vollmers J."/>
            <person name="Rivas-Marin E."/>
            <person name="Kohn T."/>
            <person name="Peeters S.H."/>
            <person name="Heuer A."/>
            <person name="Rast P."/>
            <person name="Oberbeckmann S."/>
            <person name="Bunk B."/>
            <person name="Jeske O."/>
            <person name="Meyerdierks A."/>
            <person name="Storesund J.E."/>
            <person name="Kallscheuer N."/>
            <person name="Luecker S."/>
            <person name="Lage O.M."/>
            <person name="Pohl T."/>
            <person name="Merkel B.J."/>
            <person name="Hornburger P."/>
            <person name="Mueller R.-W."/>
            <person name="Bruemmer F."/>
            <person name="Labrenz M."/>
            <person name="Spormann A.M."/>
            <person name="Op den Camp H."/>
            <person name="Overmann J."/>
            <person name="Amann R."/>
            <person name="Jetten M.S.M."/>
            <person name="Mascher T."/>
            <person name="Medema M.H."/>
            <person name="Devos D.P."/>
            <person name="Kaster A.-K."/>
            <person name="Ovreas L."/>
            <person name="Rohde M."/>
            <person name="Galperin M.Y."/>
            <person name="Jogler C."/>
        </authorList>
    </citation>
    <scope>NUCLEOTIDE SEQUENCE [LARGE SCALE GENOMIC DNA]</scope>
    <source>
        <strain evidence="3 4">Pan265</strain>
    </source>
</reference>
<keyword evidence="1" id="KW-0488">Methylation</keyword>
<dbReference type="AlphaFoldDB" id="A0A518BXF7"/>
<sequence length="347" mass="37862">MNTHPNNKHTREQRTARPQRGFTTIELLVVVSIIALLVAILLPTLGAVQRMVRQMEAGSQARNIHTGLTVFAQDNNSWFPGASNQGVYDDPTKLTGGGYTASNPNLTEISDTLGSGDDVTEWWADVIVWTLLDKALVTPDDVISPAEPDKSAWDGGYDDDSSNGFPAYLGLRTTDTGPAHSYAYLDPRPGDEHPAGTDDGPTNRVRIKNWRDTTNSQAPILADRILKARPDDLVNGQPADFDYSSGSADYANYRAEGGSGEQGPGGGISIHQLNWGSRDSATWQGVVVWNDGRSEFSERIVPVTKLSDNFAVKQNANRTGDDLFFPFSQDEDDDDRNDAVMLYANTN</sequence>
<protein>
    <recommendedName>
        <fullName evidence="5">Prepilin-type N-terminal cleavage/methylation domain-containing protein</fullName>
    </recommendedName>
</protein>
<dbReference type="NCBIfam" id="TIGR02532">
    <property type="entry name" value="IV_pilin_GFxxxE"/>
    <property type="match status" value="1"/>
</dbReference>
<keyword evidence="2" id="KW-1133">Transmembrane helix</keyword>
<dbReference type="Gene3D" id="3.30.700.10">
    <property type="entry name" value="Glycoprotein, Type 4 Pilin"/>
    <property type="match status" value="1"/>
</dbReference>
<evidence type="ECO:0000313" key="4">
    <source>
        <dbReference type="Proteomes" id="UP000320386"/>
    </source>
</evidence>